<evidence type="ECO:0008006" key="3">
    <source>
        <dbReference type="Google" id="ProtNLM"/>
    </source>
</evidence>
<dbReference type="EMBL" id="FOIM01000054">
    <property type="protein sequence ID" value="SEU20390.1"/>
    <property type="molecule type" value="Genomic_DNA"/>
</dbReference>
<dbReference type="Proteomes" id="UP000198508">
    <property type="component" value="Unassembled WGS sequence"/>
</dbReference>
<name>A0A1I0KB62_9FIRM</name>
<proteinExistence type="predicted"/>
<protein>
    <recommendedName>
        <fullName evidence="3">Phage tail protein</fullName>
    </recommendedName>
</protein>
<evidence type="ECO:0000313" key="2">
    <source>
        <dbReference type="Proteomes" id="UP000198508"/>
    </source>
</evidence>
<dbReference type="STRING" id="460384.SAMN05216313_15418"/>
<organism evidence="1 2">
    <name type="scientific">Enterocloster lavalensis</name>
    <dbReference type="NCBI Taxonomy" id="460384"/>
    <lineage>
        <taxon>Bacteria</taxon>
        <taxon>Bacillati</taxon>
        <taxon>Bacillota</taxon>
        <taxon>Clostridia</taxon>
        <taxon>Lachnospirales</taxon>
        <taxon>Lachnospiraceae</taxon>
        <taxon>Enterocloster</taxon>
    </lineage>
</organism>
<gene>
    <name evidence="1" type="ORF">SAMN05216313_15418</name>
</gene>
<dbReference type="RefSeq" id="WP_092371692.1">
    <property type="nucleotide sequence ID" value="NZ_FOIM01000054.1"/>
</dbReference>
<evidence type="ECO:0000313" key="1">
    <source>
        <dbReference type="EMBL" id="SEU20390.1"/>
    </source>
</evidence>
<dbReference type="AlphaFoldDB" id="A0A1I0KB62"/>
<accession>A0A1I0KB62</accession>
<keyword evidence="2" id="KW-1185">Reference proteome</keyword>
<reference evidence="2" key="1">
    <citation type="submission" date="2016-10" db="EMBL/GenBank/DDBJ databases">
        <authorList>
            <person name="Varghese N."/>
            <person name="Submissions S."/>
        </authorList>
    </citation>
    <scope>NUCLEOTIDE SEQUENCE [LARGE SCALE GENOMIC DNA]</scope>
    <source>
        <strain evidence="2">NLAE-zl-G277</strain>
    </source>
</reference>
<sequence length="170" mass="18634">MPDAAVGKIKRKFMAHFINAALPSATTPAFVRLGNDLEEYSVEMNANVETKTNIKGETSVNLDSYQPQASVEPYYAEVGDPLFERLQKIADERLTLDDLKTETVEVHLWEAPTSGKYVAYKEDGIIEVVSYGGDTTGYQIPFNVHSTGNRVKGTFDLSTKTFTADSGSAA</sequence>